<organism evidence="1 2">
    <name type="scientific">Caldibacillus debilis</name>
    <dbReference type="NCBI Taxonomy" id="301148"/>
    <lineage>
        <taxon>Bacteria</taxon>
        <taxon>Bacillati</taxon>
        <taxon>Bacillota</taxon>
        <taxon>Bacilli</taxon>
        <taxon>Bacillales</taxon>
        <taxon>Bacillaceae</taxon>
        <taxon>Caldibacillus</taxon>
    </lineage>
</organism>
<sequence length="52" mass="6536">MCYDESEPWYSSCYVWVCVDFIITELPWLLYIYFVAFNFTMNLRFFYKKSDF</sequence>
<protein>
    <submittedName>
        <fullName evidence="1">Uncharacterized protein</fullName>
    </submittedName>
</protein>
<reference evidence="1 2" key="1">
    <citation type="submission" date="2016-01" db="EMBL/GenBank/DDBJ databases">
        <title>Draft Genome Sequences of Seven Thermophilic Sporeformers Isolated from Foods.</title>
        <authorList>
            <person name="Berendsen E.M."/>
            <person name="Wells-Bennik M.H."/>
            <person name="Krawcyk A.O."/>
            <person name="De Jong A."/>
            <person name="Holsappel S."/>
            <person name="Eijlander R.T."/>
            <person name="Kuipers O.P."/>
        </authorList>
    </citation>
    <scope>NUCLEOTIDE SEQUENCE [LARGE SCALE GENOMIC DNA]</scope>
    <source>
        <strain evidence="1 2">B4135</strain>
    </source>
</reference>
<dbReference type="AlphaFoldDB" id="A0A150M8G9"/>
<evidence type="ECO:0000313" key="2">
    <source>
        <dbReference type="Proteomes" id="UP000075683"/>
    </source>
</evidence>
<dbReference type="Proteomes" id="UP000075683">
    <property type="component" value="Unassembled WGS sequence"/>
</dbReference>
<gene>
    <name evidence="1" type="ORF">B4135_1890</name>
</gene>
<dbReference type="EMBL" id="LQYT01000035">
    <property type="protein sequence ID" value="KYD20512.1"/>
    <property type="molecule type" value="Genomic_DNA"/>
</dbReference>
<evidence type="ECO:0000313" key="1">
    <source>
        <dbReference type="EMBL" id="KYD20512.1"/>
    </source>
</evidence>
<accession>A0A150M8G9</accession>
<proteinExistence type="predicted"/>
<comment type="caution">
    <text evidence="1">The sequence shown here is derived from an EMBL/GenBank/DDBJ whole genome shotgun (WGS) entry which is preliminary data.</text>
</comment>
<name>A0A150M8G9_9BACI</name>